<dbReference type="EMBL" id="JAYFSI010000002">
    <property type="protein sequence ID" value="MEA5360616.1"/>
    <property type="molecule type" value="Genomic_DNA"/>
</dbReference>
<evidence type="ECO:0000313" key="1">
    <source>
        <dbReference type="EMBL" id="MEA5360616.1"/>
    </source>
</evidence>
<evidence type="ECO:0000313" key="2">
    <source>
        <dbReference type="Proteomes" id="UP001304298"/>
    </source>
</evidence>
<reference evidence="1 2" key="1">
    <citation type="submission" date="2023-12" db="EMBL/GenBank/DDBJ databases">
        <title>Amycolatopsis sp. V23-08.</title>
        <authorList>
            <person name="Somphong A."/>
        </authorList>
    </citation>
    <scope>NUCLEOTIDE SEQUENCE [LARGE SCALE GENOMIC DNA]</scope>
    <source>
        <strain evidence="1 2">V23-08</strain>
    </source>
</reference>
<sequence length="102" mass="10465">MNPEPDAARIAAAVRIAPGVTGLHGGRFGEIATLDPPRRIAGVRVRDEDVTIAVTTGYPLVAADVAAAVRTAAGVAGRPVHVVIADLAEPATEAHQVKERVS</sequence>
<keyword evidence="2" id="KW-1185">Reference proteome</keyword>
<comment type="caution">
    <text evidence="1">The sequence shown here is derived from an EMBL/GenBank/DDBJ whole genome shotgun (WGS) entry which is preliminary data.</text>
</comment>
<evidence type="ECO:0008006" key="3">
    <source>
        <dbReference type="Google" id="ProtNLM"/>
    </source>
</evidence>
<dbReference type="Proteomes" id="UP001304298">
    <property type="component" value="Unassembled WGS sequence"/>
</dbReference>
<dbReference type="RefSeq" id="WP_323326913.1">
    <property type="nucleotide sequence ID" value="NZ_JAYFSI010000002.1"/>
</dbReference>
<protein>
    <recommendedName>
        <fullName evidence="3">Asp23/Gls24 family envelope stress response protein</fullName>
    </recommendedName>
</protein>
<proteinExistence type="predicted"/>
<gene>
    <name evidence="1" type="ORF">VA596_13795</name>
</gene>
<name>A0ABU5R325_9PSEU</name>
<organism evidence="1 2">
    <name type="scientific">Amycolatopsis heterodermiae</name>
    <dbReference type="NCBI Taxonomy" id="3110235"/>
    <lineage>
        <taxon>Bacteria</taxon>
        <taxon>Bacillati</taxon>
        <taxon>Actinomycetota</taxon>
        <taxon>Actinomycetes</taxon>
        <taxon>Pseudonocardiales</taxon>
        <taxon>Pseudonocardiaceae</taxon>
        <taxon>Amycolatopsis</taxon>
    </lineage>
</organism>
<accession>A0ABU5R325</accession>